<organism evidence="1 2">
    <name type="scientific">Sulfuricurvum kujiense</name>
    <dbReference type="NCBI Taxonomy" id="148813"/>
    <lineage>
        <taxon>Bacteria</taxon>
        <taxon>Pseudomonadati</taxon>
        <taxon>Campylobacterota</taxon>
        <taxon>Epsilonproteobacteria</taxon>
        <taxon>Campylobacterales</taxon>
        <taxon>Sulfurimonadaceae</taxon>
        <taxon>Sulfuricurvum</taxon>
    </lineage>
</organism>
<protein>
    <submittedName>
        <fullName evidence="1">Uncharacterized protein</fullName>
    </submittedName>
</protein>
<comment type="caution">
    <text evidence="1">The sequence shown here is derived from an EMBL/GenBank/DDBJ whole genome shotgun (WGS) entry which is preliminary data.</text>
</comment>
<sequence>MSLIETFTDYVLNRKSLKEYVEVRKTINERGEFNDAKLIQAEENLERLKKEEPEVYEGMYETLAKIYARNAGLSIEYPIDFIRQILKMYKTSITPKQVYEEYKRVLEHYHHDV</sequence>
<proteinExistence type="predicted"/>
<name>A0A2D3WCC7_9BACT</name>
<dbReference type="Proteomes" id="UP000228859">
    <property type="component" value="Unassembled WGS sequence"/>
</dbReference>
<dbReference type="EMBL" id="DLUI01000052">
    <property type="protein sequence ID" value="DAB38951.1"/>
    <property type="molecule type" value="Genomic_DNA"/>
</dbReference>
<dbReference type="AlphaFoldDB" id="A0A2D3WCC7"/>
<evidence type="ECO:0000313" key="2">
    <source>
        <dbReference type="Proteomes" id="UP000228859"/>
    </source>
</evidence>
<reference evidence="1 2" key="1">
    <citation type="journal article" date="2017" name="Front. Microbiol.">
        <title>Comparative Genomic Analysis of the Class Epsilonproteobacteria and Proposed Reclassification to Epsilonbacteraeota (phyl. nov.).</title>
        <authorList>
            <person name="Waite D.W."/>
            <person name="Vanwonterghem I."/>
            <person name="Rinke C."/>
            <person name="Parks D.H."/>
            <person name="Zhang Y."/>
            <person name="Takai K."/>
            <person name="Sievert S.M."/>
            <person name="Simon J."/>
            <person name="Campbell B.J."/>
            <person name="Hanson T.E."/>
            <person name="Woyke T."/>
            <person name="Klotz M.G."/>
            <person name="Hugenholtz P."/>
        </authorList>
    </citation>
    <scope>NUCLEOTIDE SEQUENCE [LARGE SCALE GENOMIC DNA]</scope>
    <source>
        <strain evidence="1">UBA12443</strain>
    </source>
</reference>
<accession>A0A2D3WCC7</accession>
<dbReference type="RefSeq" id="WP_294896054.1">
    <property type="nucleotide sequence ID" value="NZ_DLUI01000052.1"/>
</dbReference>
<evidence type="ECO:0000313" key="1">
    <source>
        <dbReference type="EMBL" id="DAB38951.1"/>
    </source>
</evidence>
<gene>
    <name evidence="1" type="ORF">CFH83_03355</name>
</gene>